<dbReference type="Proteomes" id="UP000887566">
    <property type="component" value="Unplaced"/>
</dbReference>
<protein>
    <submittedName>
        <fullName evidence="2">Uncharacterized protein</fullName>
    </submittedName>
</protein>
<dbReference type="AlphaFoldDB" id="A0A914X4E1"/>
<sequence>MYCFAVLDEEQGKYFTGCINVTDNVEIVKFDKGYDSFCRINGSYSECICTIDACNGPRMSGMMPYTDGNILSTLKFDLVKKAVLVNAAQLADLDQQEEAEEVGSVDVDSDASVPSTRLENFAAAISNTTDSNATSTPVSTIISTTVLAVTKHSNSISSRDYGFFTVFTMIFLCADCLGY</sequence>
<accession>A0A914X4E1</accession>
<organism evidence="1 2">
    <name type="scientific">Plectus sambesii</name>
    <dbReference type="NCBI Taxonomy" id="2011161"/>
    <lineage>
        <taxon>Eukaryota</taxon>
        <taxon>Metazoa</taxon>
        <taxon>Ecdysozoa</taxon>
        <taxon>Nematoda</taxon>
        <taxon>Chromadorea</taxon>
        <taxon>Plectida</taxon>
        <taxon>Plectina</taxon>
        <taxon>Plectoidea</taxon>
        <taxon>Plectidae</taxon>
        <taxon>Plectus</taxon>
    </lineage>
</organism>
<evidence type="ECO:0000313" key="2">
    <source>
        <dbReference type="WBParaSite" id="PSAMB.scaffold643size44716.g7699.t1"/>
    </source>
</evidence>
<dbReference type="WBParaSite" id="PSAMB.scaffold643size44716.g7699.t1">
    <property type="protein sequence ID" value="PSAMB.scaffold643size44716.g7699.t1"/>
    <property type="gene ID" value="PSAMB.scaffold643size44716.g7699"/>
</dbReference>
<proteinExistence type="predicted"/>
<name>A0A914X4E1_9BILA</name>
<reference evidence="2" key="1">
    <citation type="submission" date="2022-11" db="UniProtKB">
        <authorList>
            <consortium name="WormBaseParasite"/>
        </authorList>
    </citation>
    <scope>IDENTIFICATION</scope>
</reference>
<evidence type="ECO:0000313" key="1">
    <source>
        <dbReference type="Proteomes" id="UP000887566"/>
    </source>
</evidence>
<keyword evidence="1" id="KW-1185">Reference proteome</keyword>